<dbReference type="Proteomes" id="UP000199361">
    <property type="component" value="Unassembled WGS sequence"/>
</dbReference>
<evidence type="ECO:0000259" key="1">
    <source>
        <dbReference type="Pfam" id="PF01872"/>
    </source>
</evidence>
<dbReference type="GO" id="GO:0008703">
    <property type="term" value="F:5-amino-6-(5-phosphoribosylamino)uracil reductase activity"/>
    <property type="evidence" value="ECO:0007669"/>
    <property type="project" value="InterPro"/>
</dbReference>
<dbReference type="InterPro" id="IPR050765">
    <property type="entry name" value="Riboflavin_Biosynth_HTPR"/>
</dbReference>
<gene>
    <name evidence="2" type="ORF">SAMN05421811_101188</name>
</gene>
<name>A0A1H9YX19_9ACTN</name>
<dbReference type="Pfam" id="PF01872">
    <property type="entry name" value="RibD_C"/>
    <property type="match status" value="1"/>
</dbReference>
<dbReference type="InterPro" id="IPR024072">
    <property type="entry name" value="DHFR-like_dom_sf"/>
</dbReference>
<feature type="domain" description="Bacterial bifunctional deaminase-reductase C-terminal" evidence="1">
    <location>
        <begin position="4"/>
        <end position="185"/>
    </location>
</feature>
<evidence type="ECO:0000313" key="3">
    <source>
        <dbReference type="Proteomes" id="UP000199361"/>
    </source>
</evidence>
<dbReference type="SUPFAM" id="SSF53597">
    <property type="entry name" value="Dihydrofolate reductase-like"/>
    <property type="match status" value="1"/>
</dbReference>
<sequence>MGTISVFVSVSLDGVMQGPGRADEDTRGGFRHGGWGAGYADQVIGKYVAEEAGAAAMLFGRRTYDDVLGYWTSVGEPNPFTETLVNTPKYVASRRPDTVLAHPNSTLLAGEAAGAVAGLKERVDGVIRVLGSGELVRSLHAAGLVEEYVLLTHPIVLGSGTRLFGEGERTGLELQEAITATTGVVIARYRTK</sequence>
<dbReference type="PANTHER" id="PTHR38011:SF2">
    <property type="entry name" value="BIFUNCTIONAL DEAMINASE-REDUCTASE DOMAIN PROTEIN"/>
    <property type="match status" value="1"/>
</dbReference>
<dbReference type="InterPro" id="IPR002734">
    <property type="entry name" value="RibDG_C"/>
</dbReference>
<protein>
    <submittedName>
        <fullName evidence="2">Dihydrofolate reductase</fullName>
    </submittedName>
</protein>
<dbReference type="PANTHER" id="PTHR38011">
    <property type="entry name" value="DIHYDROFOLATE REDUCTASE FAMILY PROTEIN (AFU_ORTHOLOGUE AFUA_8G06820)"/>
    <property type="match status" value="1"/>
</dbReference>
<dbReference type="AlphaFoldDB" id="A0A1H9YX19"/>
<proteinExistence type="predicted"/>
<accession>A0A1H9YX19</accession>
<keyword evidence="3" id="KW-1185">Reference proteome</keyword>
<reference evidence="2 3" key="1">
    <citation type="submission" date="2016-10" db="EMBL/GenBank/DDBJ databases">
        <authorList>
            <person name="de Groot N.N."/>
        </authorList>
    </citation>
    <scope>NUCLEOTIDE SEQUENCE [LARGE SCALE GENOMIC DNA]</scope>
    <source>
        <strain evidence="2 3">CGMCC 4.5598</strain>
    </source>
</reference>
<organism evidence="2 3">
    <name type="scientific">Nonomuraea wenchangensis</name>
    <dbReference type="NCBI Taxonomy" id="568860"/>
    <lineage>
        <taxon>Bacteria</taxon>
        <taxon>Bacillati</taxon>
        <taxon>Actinomycetota</taxon>
        <taxon>Actinomycetes</taxon>
        <taxon>Streptosporangiales</taxon>
        <taxon>Streptosporangiaceae</taxon>
        <taxon>Nonomuraea</taxon>
    </lineage>
</organism>
<dbReference type="EMBL" id="FOHX01000001">
    <property type="protein sequence ID" value="SES73238.1"/>
    <property type="molecule type" value="Genomic_DNA"/>
</dbReference>
<dbReference type="OrthoDB" id="7342392at2"/>
<evidence type="ECO:0000313" key="2">
    <source>
        <dbReference type="EMBL" id="SES73238.1"/>
    </source>
</evidence>
<dbReference type="STRING" id="568860.SAMN05421811_101188"/>
<dbReference type="RefSeq" id="WP_091077066.1">
    <property type="nucleotide sequence ID" value="NZ_FOHX01000001.1"/>
</dbReference>
<dbReference type="Gene3D" id="3.40.430.10">
    <property type="entry name" value="Dihydrofolate Reductase, subunit A"/>
    <property type="match status" value="1"/>
</dbReference>
<dbReference type="GO" id="GO:0009231">
    <property type="term" value="P:riboflavin biosynthetic process"/>
    <property type="evidence" value="ECO:0007669"/>
    <property type="project" value="InterPro"/>
</dbReference>